<comment type="caution">
    <text evidence="1">The sequence shown here is derived from an EMBL/GenBank/DDBJ whole genome shotgun (WGS) entry which is preliminary data.</text>
</comment>
<dbReference type="Proteomes" id="UP000827872">
    <property type="component" value="Linkage Group LG05"/>
</dbReference>
<proteinExistence type="predicted"/>
<dbReference type="EMBL" id="CM037618">
    <property type="protein sequence ID" value="KAH8000221.1"/>
    <property type="molecule type" value="Genomic_DNA"/>
</dbReference>
<evidence type="ECO:0000313" key="2">
    <source>
        <dbReference type="Proteomes" id="UP000827872"/>
    </source>
</evidence>
<organism evidence="1 2">
    <name type="scientific">Sphaerodactylus townsendi</name>
    <dbReference type="NCBI Taxonomy" id="933632"/>
    <lineage>
        <taxon>Eukaryota</taxon>
        <taxon>Metazoa</taxon>
        <taxon>Chordata</taxon>
        <taxon>Craniata</taxon>
        <taxon>Vertebrata</taxon>
        <taxon>Euteleostomi</taxon>
        <taxon>Lepidosauria</taxon>
        <taxon>Squamata</taxon>
        <taxon>Bifurcata</taxon>
        <taxon>Gekkota</taxon>
        <taxon>Sphaerodactylidae</taxon>
        <taxon>Sphaerodactylus</taxon>
    </lineage>
</organism>
<protein>
    <submittedName>
        <fullName evidence="1">Uncharacterized protein</fullName>
    </submittedName>
</protein>
<name>A0ACB8F5M0_9SAUR</name>
<sequence>MERFVHLAILVSLSDTYAASNVAVVYGIEGESVSINCTYNPKEHLWREKSWCRHINRTECQRVVSARRFWMPFLKRRNGTTAIADDSQNGILTVTISPLKKEDAGLYQYKTDFLGSMSTLCKVMLKVLQAGTWKTEAPEEPRAEHSISRTLGNSGANLHYLVAGFLGFKCLVVIFLLIIAWSQRNRRLEDGSRRENEHQLLSITGGITTTA</sequence>
<accession>A0ACB8F5M0</accession>
<reference evidence="1" key="1">
    <citation type="submission" date="2021-08" db="EMBL/GenBank/DDBJ databases">
        <title>The first chromosome-level gecko genome reveals the dynamic sex chromosomes of Neotropical dwarf geckos (Sphaerodactylidae: Sphaerodactylus).</title>
        <authorList>
            <person name="Pinto B.J."/>
            <person name="Keating S.E."/>
            <person name="Gamble T."/>
        </authorList>
    </citation>
    <scope>NUCLEOTIDE SEQUENCE</scope>
    <source>
        <strain evidence="1">TG3544</strain>
    </source>
</reference>
<evidence type="ECO:0000313" key="1">
    <source>
        <dbReference type="EMBL" id="KAH8000221.1"/>
    </source>
</evidence>
<keyword evidence="2" id="KW-1185">Reference proteome</keyword>
<gene>
    <name evidence="1" type="ORF">K3G42_023363</name>
</gene>